<dbReference type="PANTHER" id="PTHR45138">
    <property type="entry name" value="REGULATORY COMPONENTS OF SENSORY TRANSDUCTION SYSTEM"/>
    <property type="match status" value="1"/>
</dbReference>
<evidence type="ECO:0000313" key="5">
    <source>
        <dbReference type="EMBL" id="MBV7265333.1"/>
    </source>
</evidence>
<name>A0ABS6SJZ1_9SPHN</name>
<protein>
    <recommendedName>
        <fullName evidence="1">diguanylate cyclase</fullName>
        <ecNumber evidence="1">2.7.7.65</ecNumber>
    </recommendedName>
</protein>
<feature type="signal peptide" evidence="3">
    <location>
        <begin position="1"/>
        <end position="26"/>
    </location>
</feature>
<evidence type="ECO:0000259" key="4">
    <source>
        <dbReference type="PROSITE" id="PS50887"/>
    </source>
</evidence>
<dbReference type="PROSITE" id="PS50887">
    <property type="entry name" value="GGDEF"/>
    <property type="match status" value="1"/>
</dbReference>
<feature type="transmembrane region" description="Helical" evidence="2">
    <location>
        <begin position="300"/>
        <end position="321"/>
    </location>
</feature>
<feature type="transmembrane region" description="Helical" evidence="2">
    <location>
        <begin position="270"/>
        <end position="288"/>
    </location>
</feature>
<evidence type="ECO:0000256" key="3">
    <source>
        <dbReference type="SAM" id="SignalP"/>
    </source>
</evidence>
<accession>A0ABS6SJZ1</accession>
<dbReference type="CDD" id="cd01949">
    <property type="entry name" value="GGDEF"/>
    <property type="match status" value="1"/>
</dbReference>
<evidence type="ECO:0000256" key="2">
    <source>
        <dbReference type="SAM" id="Phobius"/>
    </source>
</evidence>
<feature type="chain" id="PRO_5046151554" description="diguanylate cyclase" evidence="3">
    <location>
        <begin position="27"/>
        <end position="579"/>
    </location>
</feature>
<organism evidence="5 6">
    <name type="scientific">Erythrobacter ani</name>
    <dbReference type="NCBI Taxonomy" id="2827235"/>
    <lineage>
        <taxon>Bacteria</taxon>
        <taxon>Pseudomonadati</taxon>
        <taxon>Pseudomonadota</taxon>
        <taxon>Alphaproteobacteria</taxon>
        <taxon>Sphingomonadales</taxon>
        <taxon>Erythrobacteraceae</taxon>
        <taxon>Erythrobacter/Porphyrobacter group</taxon>
        <taxon>Erythrobacter</taxon>
    </lineage>
</organism>
<keyword evidence="3" id="KW-0732">Signal</keyword>
<feature type="transmembrane region" description="Helical" evidence="2">
    <location>
        <begin position="206"/>
        <end position="229"/>
    </location>
</feature>
<dbReference type="PANTHER" id="PTHR45138:SF9">
    <property type="entry name" value="DIGUANYLATE CYCLASE DGCM-RELATED"/>
    <property type="match status" value="1"/>
</dbReference>
<comment type="caution">
    <text evidence="5">The sequence shown here is derived from an EMBL/GenBank/DDBJ whole genome shotgun (WGS) entry which is preliminary data.</text>
</comment>
<dbReference type="InterPro" id="IPR050469">
    <property type="entry name" value="Diguanylate_Cyclase"/>
</dbReference>
<feature type="transmembrane region" description="Helical" evidence="2">
    <location>
        <begin position="235"/>
        <end position="258"/>
    </location>
</feature>
<dbReference type="Pfam" id="PF07695">
    <property type="entry name" value="7TMR-DISM_7TM"/>
    <property type="match status" value="1"/>
</dbReference>
<feature type="transmembrane region" description="Helical" evidence="2">
    <location>
        <begin position="175"/>
        <end position="199"/>
    </location>
</feature>
<dbReference type="SMART" id="SM00267">
    <property type="entry name" value="GGDEF"/>
    <property type="match status" value="1"/>
</dbReference>
<dbReference type="Proteomes" id="UP000699975">
    <property type="component" value="Unassembled WGS sequence"/>
</dbReference>
<evidence type="ECO:0000313" key="6">
    <source>
        <dbReference type="Proteomes" id="UP000699975"/>
    </source>
</evidence>
<dbReference type="InterPro" id="IPR000160">
    <property type="entry name" value="GGDEF_dom"/>
</dbReference>
<feature type="transmembrane region" description="Helical" evidence="2">
    <location>
        <begin position="358"/>
        <end position="378"/>
    </location>
</feature>
<feature type="transmembrane region" description="Helical" evidence="2">
    <location>
        <begin position="328"/>
        <end position="346"/>
    </location>
</feature>
<keyword evidence="2" id="KW-0812">Transmembrane</keyword>
<sequence length="579" mass="63755">MNLPFIRQLFSLAALLTLILAVPAGAQEPGKSVLPTTCHASSEQSRTFEEMTAPAMWSCEAEGFRTDQPVGWLRFDAAYWQAEPTPRFFFSRIARFESIAFAAVDDDGTMRTATFAENEATTFAGGPVFRLPLPELRPDTAVLLVRIDRPHSVPLLAEARLAADPLSPHWSMTQMMVLAMVIGMLLLPLLFDLGFFAVLRERFVALHAVMVVAMICYVLFAGGLISLVVSLPVAVVAIAGPLAWAVGCGTSALFLAKFLEVDAQSKQMHILTKAVGIWTIIVPGFFALQLHATQTFDDWLYFYTFMPTIAVISAALVEAVLRGSRSARFVTVAWIPLILASIERLWRGLGVYVGPPELDLLLFVATGFEVTIISLAIADRFFAIRRERDEAVENAEELSRLSERDSLTGLMNRRAITARFPELIAKGFDTFALVDLDRFKEVNDVHGHQAGDAALVASAEALRVRGGRDSIPVRLGGEEFVVLLRGPDAINRVEALRRAIPLHVARKIPGLEKPLTASMGVVEMPRSATGGMTFEDFYARADTLLYDAKKAGRNRMNYERMKIFSEAPAPRSGRRNRAA</sequence>
<evidence type="ECO:0000256" key="1">
    <source>
        <dbReference type="ARBA" id="ARBA00012528"/>
    </source>
</evidence>
<feature type="domain" description="GGDEF" evidence="4">
    <location>
        <begin position="427"/>
        <end position="561"/>
    </location>
</feature>
<keyword evidence="2" id="KW-0472">Membrane</keyword>
<gene>
    <name evidence="5" type="ORF">KCG45_04020</name>
</gene>
<reference evidence="5 6" key="1">
    <citation type="submission" date="2021-04" db="EMBL/GenBank/DDBJ databases">
        <authorList>
            <person name="Pira H."/>
            <person name="Risdian C."/>
            <person name="Wink J."/>
        </authorList>
    </citation>
    <scope>NUCLEOTIDE SEQUENCE [LARGE SCALE GENOMIC DNA]</scope>
    <source>
        <strain evidence="5 6">WH131</strain>
    </source>
</reference>
<dbReference type="NCBIfam" id="TIGR00254">
    <property type="entry name" value="GGDEF"/>
    <property type="match status" value="1"/>
</dbReference>
<dbReference type="EC" id="2.7.7.65" evidence="1"/>
<keyword evidence="6" id="KW-1185">Reference proteome</keyword>
<keyword evidence="2" id="KW-1133">Transmembrane helix</keyword>
<dbReference type="EMBL" id="JAGSPB010000001">
    <property type="protein sequence ID" value="MBV7265333.1"/>
    <property type="molecule type" value="Genomic_DNA"/>
</dbReference>
<dbReference type="InterPro" id="IPR011623">
    <property type="entry name" value="7TMR_DISM_rcpt_extracell_dom1"/>
</dbReference>
<proteinExistence type="predicted"/>
<dbReference type="Pfam" id="PF00990">
    <property type="entry name" value="GGDEF"/>
    <property type="match status" value="1"/>
</dbReference>